<dbReference type="AlphaFoldDB" id="A0A269TIU7"/>
<name>A0A269TIU7_9BACT</name>
<dbReference type="Proteomes" id="UP000216943">
    <property type="component" value="Unassembled WGS sequence"/>
</dbReference>
<accession>A0A269TIU7</accession>
<evidence type="ECO:0000313" key="3">
    <source>
        <dbReference type="Proteomes" id="UP000216943"/>
    </source>
</evidence>
<dbReference type="EMBL" id="NQNY01000018">
    <property type="protein sequence ID" value="PAK20936.1"/>
    <property type="molecule type" value="Genomic_DNA"/>
</dbReference>
<protein>
    <submittedName>
        <fullName evidence="2">Uncharacterized protein</fullName>
    </submittedName>
</protein>
<organism evidence="2 3">
    <name type="scientific">Mycoplasmopsis agassizii</name>
    <dbReference type="NCBI Taxonomy" id="33922"/>
    <lineage>
        <taxon>Bacteria</taxon>
        <taxon>Bacillati</taxon>
        <taxon>Mycoplasmatota</taxon>
        <taxon>Mycoplasmoidales</taxon>
        <taxon>Metamycoplasmataceae</taxon>
        <taxon>Mycoplasmopsis</taxon>
    </lineage>
</organism>
<sequence>MSLERMSNKTQSNLAFARATTRTGEFSVPSSTSNTAEIKTQQTQEKNLSAASNPNQNRYQGLISRARAVTKKDESESKTSKK</sequence>
<evidence type="ECO:0000256" key="1">
    <source>
        <dbReference type="SAM" id="MobiDB-lite"/>
    </source>
</evidence>
<feature type="region of interest" description="Disordered" evidence="1">
    <location>
        <begin position="1"/>
        <end position="82"/>
    </location>
</feature>
<gene>
    <name evidence="2" type="ORF">CJJ23_04575</name>
</gene>
<proteinExistence type="predicted"/>
<feature type="compositionally biased region" description="Basic and acidic residues" evidence="1">
    <location>
        <begin position="70"/>
        <end position="82"/>
    </location>
</feature>
<reference evidence="3" key="1">
    <citation type="submission" date="2017-08" db="EMBL/GenBank/DDBJ databases">
        <authorList>
            <person name="Alvarez-Ponce D."/>
            <person name="Weitzman C.L."/>
            <person name="Tillett R.L."/>
            <person name="Sandmeier F.C."/>
            <person name="Tracy C.R."/>
        </authorList>
    </citation>
    <scope>NUCLEOTIDE SEQUENCE [LARGE SCALE GENOMIC DNA]</scope>
    <source>
        <strain evidence="3">723</strain>
    </source>
</reference>
<feature type="compositionally biased region" description="Polar residues" evidence="1">
    <location>
        <begin position="8"/>
        <end position="59"/>
    </location>
</feature>
<evidence type="ECO:0000313" key="2">
    <source>
        <dbReference type="EMBL" id="PAK20936.1"/>
    </source>
</evidence>
<comment type="caution">
    <text evidence="2">The sequence shown here is derived from an EMBL/GenBank/DDBJ whole genome shotgun (WGS) entry which is preliminary data.</text>
</comment>